<comment type="caution">
    <text evidence="2">The sequence shown here is derived from an EMBL/GenBank/DDBJ whole genome shotgun (WGS) entry which is preliminary data.</text>
</comment>
<dbReference type="Gene3D" id="3.30.300.30">
    <property type="match status" value="1"/>
</dbReference>
<dbReference type="Gene3D" id="3.40.50.12780">
    <property type="entry name" value="N-terminal domain of ligase-like"/>
    <property type="match status" value="1"/>
</dbReference>
<evidence type="ECO:0000313" key="3">
    <source>
        <dbReference type="Proteomes" id="UP001206128"/>
    </source>
</evidence>
<dbReference type="InterPro" id="IPR042099">
    <property type="entry name" value="ANL_N_sf"/>
</dbReference>
<feature type="domain" description="Carrier" evidence="1">
    <location>
        <begin position="505"/>
        <end position="580"/>
    </location>
</feature>
<dbReference type="Pfam" id="PF00550">
    <property type="entry name" value="PP-binding"/>
    <property type="match status" value="1"/>
</dbReference>
<evidence type="ECO:0000313" key="2">
    <source>
        <dbReference type="EMBL" id="MCP2167659.1"/>
    </source>
</evidence>
<keyword evidence="3" id="KW-1185">Reference proteome</keyword>
<protein>
    <submittedName>
        <fullName evidence="2">Amino acid adenylation domain-containing protein</fullName>
    </submittedName>
</protein>
<dbReference type="Pfam" id="PF13193">
    <property type="entry name" value="AMP-binding_C"/>
    <property type="match status" value="1"/>
</dbReference>
<dbReference type="GO" id="GO:0005737">
    <property type="term" value="C:cytoplasm"/>
    <property type="evidence" value="ECO:0007669"/>
    <property type="project" value="TreeGrafter"/>
</dbReference>
<dbReference type="GO" id="GO:0031177">
    <property type="term" value="F:phosphopantetheine binding"/>
    <property type="evidence" value="ECO:0007669"/>
    <property type="project" value="TreeGrafter"/>
</dbReference>
<gene>
    <name evidence="2" type="ORF">LX83_004532</name>
</gene>
<accession>A0AAE3KIR0</accession>
<dbReference type="InterPro" id="IPR020845">
    <property type="entry name" value="AMP-binding_CS"/>
</dbReference>
<dbReference type="InterPro" id="IPR009081">
    <property type="entry name" value="PP-bd_ACP"/>
</dbReference>
<evidence type="ECO:0000259" key="1">
    <source>
        <dbReference type="PROSITE" id="PS50075"/>
    </source>
</evidence>
<dbReference type="InterPro" id="IPR010071">
    <property type="entry name" value="AA_adenyl_dom"/>
</dbReference>
<organism evidence="2 3">
    <name type="scientific">Goodfellowiella coeruleoviolacea</name>
    <dbReference type="NCBI Taxonomy" id="334858"/>
    <lineage>
        <taxon>Bacteria</taxon>
        <taxon>Bacillati</taxon>
        <taxon>Actinomycetota</taxon>
        <taxon>Actinomycetes</taxon>
        <taxon>Pseudonocardiales</taxon>
        <taxon>Pseudonocardiaceae</taxon>
        <taxon>Goodfellowiella</taxon>
    </lineage>
</organism>
<dbReference type="RefSeq" id="WP_253774743.1">
    <property type="nucleotide sequence ID" value="NZ_JAMTCK010000011.1"/>
</dbReference>
<dbReference type="EMBL" id="JAMTCK010000011">
    <property type="protein sequence ID" value="MCP2167659.1"/>
    <property type="molecule type" value="Genomic_DNA"/>
</dbReference>
<sequence length="597" mass="63891">MIELFQAQVARTPDTTALVVGDRALSYRELEQASAALAGRLVENGVRPGRTVCLYLNQSADTVVGMLAALRTGASWAVIEPHHPLSRIRALLADSDCAAIVHSGADTAASDTPLWTALAASGDGPRLVDIDVPEQATTSAVPVHEDACAYLIFTSGTTGTPKAVMVSRGQLATAVAARNAWARGGRPVFLVVMSMSFDGALGDLFWTLGQGGTAVFPDRRQLPNPVEVARLAREHAATHTFVVPSFYRLLLDHARSLTSLTLAIVGGEVCTRELAKRHQEKLPATELVNIYGPTETVVSCTAHRVDASAPTVPIGKPCPGARALVLDERLQPVPTGTTGELYIGGFVAMGYAARPALTAERFVADPTGHGPGERLYRTGDLASVNERGELEFHGRVDHQVKIRGNRVELGEIEHVLEEHPAVRQVVAVFGHGQLVAFLVADTTGADRPSTLVLREFCRAHLVEHAIPERFEWIDRLPVTATGKADRAALAARISAGSPVDAPGHEEWSSVQNTVAAAWTAVLGHAESGLRDNFFVVGGTSLKLIDLFERLEETWPGAINIAELFDLPTIEKQAEVITRSQGGAGGRDEQAIPRRFEV</sequence>
<dbReference type="PROSITE" id="PS50075">
    <property type="entry name" value="CARRIER"/>
    <property type="match status" value="1"/>
</dbReference>
<dbReference type="Gene3D" id="1.10.1200.10">
    <property type="entry name" value="ACP-like"/>
    <property type="match status" value="1"/>
</dbReference>
<reference evidence="2" key="1">
    <citation type="submission" date="2022-06" db="EMBL/GenBank/DDBJ databases">
        <title>Genomic Encyclopedia of Archaeal and Bacterial Type Strains, Phase II (KMG-II): from individual species to whole genera.</title>
        <authorList>
            <person name="Goeker M."/>
        </authorList>
    </citation>
    <scope>NUCLEOTIDE SEQUENCE</scope>
    <source>
        <strain evidence="2">DSM 43935</strain>
    </source>
</reference>
<dbReference type="SUPFAM" id="SSF47336">
    <property type="entry name" value="ACP-like"/>
    <property type="match status" value="1"/>
</dbReference>
<name>A0AAE3KIR0_9PSEU</name>
<dbReference type="GO" id="GO:0044550">
    <property type="term" value="P:secondary metabolite biosynthetic process"/>
    <property type="evidence" value="ECO:0007669"/>
    <property type="project" value="TreeGrafter"/>
</dbReference>
<proteinExistence type="predicted"/>
<dbReference type="SUPFAM" id="SSF56801">
    <property type="entry name" value="Acetyl-CoA synthetase-like"/>
    <property type="match status" value="1"/>
</dbReference>
<dbReference type="GO" id="GO:0043041">
    <property type="term" value="P:amino acid activation for nonribosomal peptide biosynthetic process"/>
    <property type="evidence" value="ECO:0007669"/>
    <property type="project" value="TreeGrafter"/>
</dbReference>
<dbReference type="InterPro" id="IPR045851">
    <property type="entry name" value="AMP-bd_C_sf"/>
</dbReference>
<dbReference type="Proteomes" id="UP001206128">
    <property type="component" value="Unassembled WGS sequence"/>
</dbReference>
<dbReference type="InterPro" id="IPR025110">
    <property type="entry name" value="AMP-bd_C"/>
</dbReference>
<dbReference type="Pfam" id="PF00501">
    <property type="entry name" value="AMP-binding"/>
    <property type="match status" value="1"/>
</dbReference>
<dbReference type="PANTHER" id="PTHR45527:SF1">
    <property type="entry name" value="FATTY ACID SYNTHASE"/>
    <property type="match status" value="1"/>
</dbReference>
<dbReference type="InterPro" id="IPR000873">
    <property type="entry name" value="AMP-dep_synth/lig_dom"/>
</dbReference>
<dbReference type="PROSITE" id="PS00455">
    <property type="entry name" value="AMP_BINDING"/>
    <property type="match status" value="1"/>
</dbReference>
<dbReference type="NCBIfam" id="TIGR01733">
    <property type="entry name" value="AA-adenyl-dom"/>
    <property type="match status" value="1"/>
</dbReference>
<dbReference type="InterPro" id="IPR036736">
    <property type="entry name" value="ACP-like_sf"/>
</dbReference>
<dbReference type="AlphaFoldDB" id="A0AAE3KIR0"/>
<dbReference type="PANTHER" id="PTHR45527">
    <property type="entry name" value="NONRIBOSOMAL PEPTIDE SYNTHETASE"/>
    <property type="match status" value="1"/>
</dbReference>
<dbReference type="CDD" id="cd05930">
    <property type="entry name" value="A_NRPS"/>
    <property type="match status" value="1"/>
</dbReference>